<evidence type="ECO:0000313" key="3">
    <source>
        <dbReference type="Proteomes" id="UP001596512"/>
    </source>
</evidence>
<organism evidence="2 3">
    <name type="scientific">Actinokineospora soli</name>
    <dbReference type="NCBI Taxonomy" id="1048753"/>
    <lineage>
        <taxon>Bacteria</taxon>
        <taxon>Bacillati</taxon>
        <taxon>Actinomycetota</taxon>
        <taxon>Actinomycetes</taxon>
        <taxon>Pseudonocardiales</taxon>
        <taxon>Pseudonocardiaceae</taxon>
        <taxon>Actinokineospora</taxon>
    </lineage>
</organism>
<name>A0ABW2TIN7_9PSEU</name>
<dbReference type="EMBL" id="JBHTEY010000004">
    <property type="protein sequence ID" value="MFC7613539.1"/>
    <property type="molecule type" value="Genomic_DNA"/>
</dbReference>
<dbReference type="SUPFAM" id="SSF50129">
    <property type="entry name" value="GroES-like"/>
    <property type="match status" value="1"/>
</dbReference>
<comment type="caution">
    <text evidence="2">The sequence shown here is derived from an EMBL/GenBank/DDBJ whole genome shotgun (WGS) entry which is preliminary data.</text>
</comment>
<proteinExistence type="predicted"/>
<dbReference type="Proteomes" id="UP001596512">
    <property type="component" value="Unassembled WGS sequence"/>
</dbReference>
<keyword evidence="3" id="KW-1185">Reference proteome</keyword>
<evidence type="ECO:0000259" key="1">
    <source>
        <dbReference type="Pfam" id="PF08240"/>
    </source>
</evidence>
<gene>
    <name evidence="2" type="ORF">ACFQV2_07905</name>
</gene>
<dbReference type="InterPro" id="IPR013154">
    <property type="entry name" value="ADH-like_N"/>
</dbReference>
<feature type="domain" description="Alcohol dehydrogenase-like N-terminal" evidence="1">
    <location>
        <begin position="10"/>
        <end position="76"/>
    </location>
</feature>
<dbReference type="InterPro" id="IPR011032">
    <property type="entry name" value="GroES-like_sf"/>
</dbReference>
<dbReference type="Pfam" id="PF08240">
    <property type="entry name" value="ADH_N"/>
    <property type="match status" value="1"/>
</dbReference>
<reference evidence="3" key="1">
    <citation type="journal article" date="2019" name="Int. J. Syst. Evol. Microbiol.">
        <title>The Global Catalogue of Microorganisms (GCM) 10K type strain sequencing project: providing services to taxonomists for standard genome sequencing and annotation.</title>
        <authorList>
            <consortium name="The Broad Institute Genomics Platform"/>
            <consortium name="The Broad Institute Genome Sequencing Center for Infectious Disease"/>
            <person name="Wu L."/>
            <person name="Ma J."/>
        </authorList>
    </citation>
    <scope>NUCLEOTIDE SEQUENCE [LARGE SCALE GENOMIC DNA]</scope>
    <source>
        <strain evidence="3">JCM 17695</strain>
    </source>
</reference>
<dbReference type="Gene3D" id="3.90.180.10">
    <property type="entry name" value="Medium-chain alcohol dehydrogenases, catalytic domain"/>
    <property type="match status" value="1"/>
</dbReference>
<accession>A0ABW2TIN7</accession>
<protein>
    <submittedName>
        <fullName evidence="2">Alcohol dehydrogenase catalytic domain-containing protein</fullName>
    </submittedName>
</protein>
<evidence type="ECO:0000313" key="2">
    <source>
        <dbReference type="EMBL" id="MFC7613539.1"/>
    </source>
</evidence>
<sequence>MVDELPSGSDIQVAVHAAGLNFKDVLNALGMLKQHAESSGAEYEAQPLGFECAGTVLAAGPTADFSPGDEVIVNHTGLMRRRATVPSAAASPSRPG</sequence>